<proteinExistence type="predicted"/>
<dbReference type="Proteomes" id="UP001153331">
    <property type="component" value="Unassembled WGS sequence"/>
</dbReference>
<evidence type="ECO:0000313" key="2">
    <source>
        <dbReference type="Proteomes" id="UP001153331"/>
    </source>
</evidence>
<keyword evidence="2" id="KW-1185">Reference proteome</keyword>
<comment type="caution">
    <text evidence="1">The sequence shown here is derived from an EMBL/GenBank/DDBJ whole genome shotgun (WGS) entry which is preliminary data.</text>
</comment>
<gene>
    <name evidence="1" type="ORF">OPT61_g1668</name>
</gene>
<protein>
    <submittedName>
        <fullName evidence="1">Uncharacterized protein</fullName>
    </submittedName>
</protein>
<evidence type="ECO:0000313" key="1">
    <source>
        <dbReference type="EMBL" id="KAJ8117025.1"/>
    </source>
</evidence>
<dbReference type="EMBL" id="JAPHNI010000069">
    <property type="protein sequence ID" value="KAJ8117025.1"/>
    <property type="molecule type" value="Genomic_DNA"/>
</dbReference>
<accession>A0ACC2IPG5</accession>
<name>A0ACC2IPG5_9PLEO</name>
<organism evidence="1 2">
    <name type="scientific">Boeremia exigua</name>
    <dbReference type="NCBI Taxonomy" id="749465"/>
    <lineage>
        <taxon>Eukaryota</taxon>
        <taxon>Fungi</taxon>
        <taxon>Dikarya</taxon>
        <taxon>Ascomycota</taxon>
        <taxon>Pezizomycotina</taxon>
        <taxon>Dothideomycetes</taxon>
        <taxon>Pleosporomycetidae</taxon>
        <taxon>Pleosporales</taxon>
        <taxon>Pleosporineae</taxon>
        <taxon>Didymellaceae</taxon>
        <taxon>Boeremia</taxon>
    </lineage>
</organism>
<reference evidence="1" key="1">
    <citation type="submission" date="2022-11" db="EMBL/GenBank/DDBJ databases">
        <title>Genome Sequence of Boeremia exigua.</title>
        <authorList>
            <person name="Buettner E."/>
        </authorList>
    </citation>
    <scope>NUCLEOTIDE SEQUENCE</scope>
    <source>
        <strain evidence="1">CU02</strain>
    </source>
</reference>
<sequence>MKNTFILAALTALVASQDIGSLPTCSLTCLSTAIDGLGCGITDFACSCQKASELTPVVTPCVQSACPDPADQAKTLEVLAGICSAAGFPIDGAGPPSSSSPETVQPTPTPSQGSSSATPSHEASSATPSHGASSTPQPSASEEPEYSEYPTATDVSSAYPGSYLPLPTTPVAQLTTPAPTHATDDVPNLPSSYSDFVPLPSFTDSSVVSLPSPQPTSVPSPLPPYPSSVVSHVSTPQGTAAPSRTSSSLPEFTGAAAAAQVPVMAVGLLGLAAFVL</sequence>